<accession>A0ABD0M8H2</accession>
<dbReference type="EMBL" id="JACVVK020000003">
    <property type="protein sequence ID" value="KAK7508060.1"/>
    <property type="molecule type" value="Genomic_DNA"/>
</dbReference>
<evidence type="ECO:0000313" key="1">
    <source>
        <dbReference type="EMBL" id="KAK7508060.1"/>
    </source>
</evidence>
<proteinExistence type="predicted"/>
<dbReference type="AlphaFoldDB" id="A0ABD0M8H2"/>
<comment type="caution">
    <text evidence="1">The sequence shown here is derived from an EMBL/GenBank/DDBJ whole genome shotgun (WGS) entry which is preliminary data.</text>
</comment>
<protein>
    <submittedName>
        <fullName evidence="1">Uncharacterized protein</fullName>
    </submittedName>
</protein>
<organism evidence="1 2">
    <name type="scientific">Batillaria attramentaria</name>
    <dbReference type="NCBI Taxonomy" id="370345"/>
    <lineage>
        <taxon>Eukaryota</taxon>
        <taxon>Metazoa</taxon>
        <taxon>Spiralia</taxon>
        <taxon>Lophotrochozoa</taxon>
        <taxon>Mollusca</taxon>
        <taxon>Gastropoda</taxon>
        <taxon>Caenogastropoda</taxon>
        <taxon>Sorbeoconcha</taxon>
        <taxon>Cerithioidea</taxon>
        <taxon>Batillariidae</taxon>
        <taxon>Batillaria</taxon>
    </lineage>
</organism>
<name>A0ABD0M8H2_9CAEN</name>
<dbReference type="Proteomes" id="UP001519460">
    <property type="component" value="Unassembled WGS sequence"/>
</dbReference>
<gene>
    <name evidence="1" type="ORF">BaRGS_00001025</name>
</gene>
<sequence length="70" mass="7573">MMLTVQSSINSGMWSPYGATQNWRLTELLTPFIPATQVTGNNTTERVAIPVHTVYGIPTQNLPAVANGLT</sequence>
<evidence type="ECO:0000313" key="2">
    <source>
        <dbReference type="Proteomes" id="UP001519460"/>
    </source>
</evidence>
<reference evidence="1 2" key="1">
    <citation type="journal article" date="2023" name="Sci. Data">
        <title>Genome assembly of the Korean intertidal mud-creeper Batillaria attramentaria.</title>
        <authorList>
            <person name="Patra A.K."/>
            <person name="Ho P.T."/>
            <person name="Jun S."/>
            <person name="Lee S.J."/>
            <person name="Kim Y."/>
            <person name="Won Y.J."/>
        </authorList>
    </citation>
    <scope>NUCLEOTIDE SEQUENCE [LARGE SCALE GENOMIC DNA]</scope>
    <source>
        <strain evidence="1">Wonlab-2016</strain>
    </source>
</reference>
<keyword evidence="2" id="KW-1185">Reference proteome</keyword>